<evidence type="ECO:0000256" key="1">
    <source>
        <dbReference type="ARBA" id="ARBA00004123"/>
    </source>
</evidence>
<dbReference type="GO" id="GO:0045944">
    <property type="term" value="P:positive regulation of transcription by RNA polymerase II"/>
    <property type="evidence" value="ECO:0007669"/>
    <property type="project" value="TreeGrafter"/>
</dbReference>
<name>A0A1L7WYI5_9HELO</name>
<comment type="subcellular location">
    <subcellularLocation>
        <location evidence="1">Nucleus</location>
    </subcellularLocation>
</comment>
<dbReference type="Proteomes" id="UP000184330">
    <property type="component" value="Unassembled WGS sequence"/>
</dbReference>
<evidence type="ECO:0000313" key="5">
    <source>
        <dbReference type="Proteomes" id="UP000184330"/>
    </source>
</evidence>
<dbReference type="PANTHER" id="PTHR37534">
    <property type="entry name" value="TRANSCRIPTIONAL ACTIVATOR PROTEIN UGA3"/>
    <property type="match status" value="1"/>
</dbReference>
<dbReference type="PANTHER" id="PTHR37534:SF49">
    <property type="entry name" value="LYSINE BIOSYNTHESIS REGULATORY PROTEIN LYS14"/>
    <property type="match status" value="1"/>
</dbReference>
<protein>
    <recommendedName>
        <fullName evidence="3">Zn(2)-C6 fungal-type domain-containing protein</fullName>
    </recommendedName>
</protein>
<dbReference type="InterPro" id="IPR036864">
    <property type="entry name" value="Zn2-C6_fun-type_DNA-bd_sf"/>
</dbReference>
<dbReference type="InterPro" id="IPR021858">
    <property type="entry name" value="Fun_TF"/>
</dbReference>
<reference evidence="4 5" key="1">
    <citation type="submission" date="2016-03" db="EMBL/GenBank/DDBJ databases">
        <authorList>
            <person name="Ploux O."/>
        </authorList>
    </citation>
    <scope>NUCLEOTIDE SEQUENCE [LARGE SCALE GENOMIC DNA]</scope>
    <source>
        <strain evidence="4 5">UAMH 11012</strain>
    </source>
</reference>
<dbReference type="GO" id="GO:0005634">
    <property type="term" value="C:nucleus"/>
    <property type="evidence" value="ECO:0007669"/>
    <property type="project" value="UniProtKB-SubCell"/>
</dbReference>
<dbReference type="GO" id="GO:0000976">
    <property type="term" value="F:transcription cis-regulatory region binding"/>
    <property type="evidence" value="ECO:0007669"/>
    <property type="project" value="TreeGrafter"/>
</dbReference>
<dbReference type="CDD" id="cd00067">
    <property type="entry name" value="GAL4"/>
    <property type="match status" value="1"/>
</dbReference>
<dbReference type="GO" id="GO:0000981">
    <property type="term" value="F:DNA-binding transcription factor activity, RNA polymerase II-specific"/>
    <property type="evidence" value="ECO:0007669"/>
    <property type="project" value="InterPro"/>
</dbReference>
<dbReference type="OrthoDB" id="5130013at2759"/>
<keyword evidence="5" id="KW-1185">Reference proteome</keyword>
<feature type="domain" description="Zn(2)-C6 fungal-type" evidence="3">
    <location>
        <begin position="17"/>
        <end position="47"/>
    </location>
</feature>
<organism evidence="4 5">
    <name type="scientific">Phialocephala subalpina</name>
    <dbReference type="NCBI Taxonomy" id="576137"/>
    <lineage>
        <taxon>Eukaryota</taxon>
        <taxon>Fungi</taxon>
        <taxon>Dikarya</taxon>
        <taxon>Ascomycota</taxon>
        <taxon>Pezizomycotina</taxon>
        <taxon>Leotiomycetes</taxon>
        <taxon>Helotiales</taxon>
        <taxon>Mollisiaceae</taxon>
        <taxon>Phialocephala</taxon>
        <taxon>Phialocephala fortinii species complex</taxon>
    </lineage>
</organism>
<dbReference type="Pfam" id="PF00172">
    <property type="entry name" value="Zn_clus"/>
    <property type="match status" value="1"/>
</dbReference>
<dbReference type="EMBL" id="FJOG01000010">
    <property type="protein sequence ID" value="CZR57838.1"/>
    <property type="molecule type" value="Genomic_DNA"/>
</dbReference>
<evidence type="ECO:0000313" key="4">
    <source>
        <dbReference type="EMBL" id="CZR57838.1"/>
    </source>
</evidence>
<dbReference type="SUPFAM" id="SSF57701">
    <property type="entry name" value="Zn2/Cys6 DNA-binding domain"/>
    <property type="match status" value="1"/>
</dbReference>
<evidence type="ECO:0000256" key="2">
    <source>
        <dbReference type="ARBA" id="ARBA00023242"/>
    </source>
</evidence>
<dbReference type="SMART" id="SM00066">
    <property type="entry name" value="GAL4"/>
    <property type="match status" value="1"/>
</dbReference>
<proteinExistence type="predicted"/>
<sequence length="592" mass="67434">MAREVKNPESKRRYRSGCWICREKKIRCDERKPSCTSCEKSHRRCYYGIKLLWQDEADSRGIALGRSGTCKKLKRKRRDDRRARTSIHAVNHFLSVGPVEDWMFLNTDTVDFELGNMEVARTREKNNSFHRSSSPSSEMSTQSWIESPISSTNYGASPRSVAWSADIESRTPERRYSIETEHPFIDYTGALRRLSNQPSSSFSVPLSPALFDFSPTEGSLLDYFQTQLATWCRGFGARNPYSTIILRLTFGTGSTMLLQAVLAASANQLRILNDLRFHEDVWIHRGKALKALHARIQECKSRDDWSGWEVSDKCSSSWRSHLDFARKLRSLPQLSSQRLSIDQEGLLHFFSCYFHSHEAVASTAAECGKRGLQTTSWFPPEIDMEDINSDAGVSHELLSLISLISDLGQERATLDAETYQSRIMLAKIQSQRDTIERRLHNLTQNIPSSSSSSYSSSSNSELTNIASCKRLVTLLYLHFRLDSSTPSQPHIIRLTSQILSLLPKIGVWSNTILWPLYIVGVMGIQSERDEDKLVVLERFEALQRTRQLGNVKRARRVVEAIWRLRDIRGSEGVGWEDVQGIVLRDGGQLSLM</sequence>
<dbReference type="InterPro" id="IPR001138">
    <property type="entry name" value="Zn2Cys6_DnaBD"/>
</dbReference>
<keyword evidence="2" id="KW-0539">Nucleus</keyword>
<dbReference type="PROSITE" id="PS00463">
    <property type="entry name" value="ZN2_CY6_FUNGAL_1"/>
    <property type="match status" value="1"/>
</dbReference>
<dbReference type="PROSITE" id="PS50048">
    <property type="entry name" value="ZN2_CY6_FUNGAL_2"/>
    <property type="match status" value="1"/>
</dbReference>
<accession>A0A1L7WYI5</accession>
<dbReference type="Gene3D" id="4.10.240.10">
    <property type="entry name" value="Zn(2)-C6 fungal-type DNA-binding domain"/>
    <property type="match status" value="1"/>
</dbReference>
<dbReference type="Pfam" id="PF11951">
    <property type="entry name" value="Fungal_trans_2"/>
    <property type="match status" value="1"/>
</dbReference>
<dbReference type="STRING" id="576137.A0A1L7WYI5"/>
<evidence type="ECO:0000259" key="3">
    <source>
        <dbReference type="PROSITE" id="PS50048"/>
    </source>
</evidence>
<gene>
    <name evidence="4" type="ORF">PAC_07727</name>
</gene>
<dbReference type="AlphaFoldDB" id="A0A1L7WYI5"/>
<dbReference type="GO" id="GO:0008270">
    <property type="term" value="F:zinc ion binding"/>
    <property type="evidence" value="ECO:0007669"/>
    <property type="project" value="InterPro"/>
</dbReference>